<accession>A0A1I5V9V0</accession>
<organism evidence="5 6">
    <name type="scientific">Desemzia incerta</name>
    <dbReference type="NCBI Taxonomy" id="82801"/>
    <lineage>
        <taxon>Bacteria</taxon>
        <taxon>Bacillati</taxon>
        <taxon>Bacillota</taxon>
        <taxon>Bacilli</taxon>
        <taxon>Lactobacillales</taxon>
        <taxon>Carnobacteriaceae</taxon>
        <taxon>Desemzia</taxon>
    </lineage>
</organism>
<dbReference type="InterPro" id="IPR016039">
    <property type="entry name" value="Thiolase-like"/>
</dbReference>
<evidence type="ECO:0000259" key="3">
    <source>
        <dbReference type="Pfam" id="PF08541"/>
    </source>
</evidence>
<dbReference type="PANTHER" id="PTHR34069">
    <property type="entry name" value="3-OXOACYL-[ACYL-CARRIER-PROTEIN] SYNTHASE 3"/>
    <property type="match status" value="1"/>
</dbReference>
<protein>
    <submittedName>
        <fullName evidence="5">3-oxoacyl-[acyl-carrier-protein] synthase-3</fullName>
    </submittedName>
</protein>
<feature type="domain" description="Beta-ketoacyl-[acyl-carrier-protein] synthase III C-terminal" evidence="3">
    <location>
        <begin position="238"/>
        <end position="325"/>
    </location>
</feature>
<evidence type="ECO:0000313" key="6">
    <source>
        <dbReference type="Proteomes" id="UP000199136"/>
    </source>
</evidence>
<dbReference type="EMBL" id="FOXW01000001">
    <property type="protein sequence ID" value="SFQ04354.1"/>
    <property type="molecule type" value="Genomic_DNA"/>
</dbReference>
<proteinExistence type="predicted"/>
<dbReference type="RefSeq" id="WP_092479501.1">
    <property type="nucleotide sequence ID" value="NZ_FOXW01000001.1"/>
</dbReference>
<dbReference type="Gene3D" id="3.40.47.10">
    <property type="match status" value="1"/>
</dbReference>
<reference evidence="5 6" key="1">
    <citation type="submission" date="2016-10" db="EMBL/GenBank/DDBJ databases">
        <authorList>
            <person name="de Groot N.N."/>
        </authorList>
    </citation>
    <scope>NUCLEOTIDE SEQUENCE [LARGE SCALE GENOMIC DNA]</scope>
    <source>
        <strain evidence="5 6">DSM 20581</strain>
    </source>
</reference>
<feature type="domain" description="Beta-ketoacyl-[acyl-carrier-protein] synthase III N-terminal" evidence="4">
    <location>
        <begin position="112"/>
        <end position="184"/>
    </location>
</feature>
<dbReference type="SUPFAM" id="SSF53901">
    <property type="entry name" value="Thiolase-like"/>
    <property type="match status" value="1"/>
</dbReference>
<dbReference type="InterPro" id="IPR013747">
    <property type="entry name" value="ACP_syn_III_C"/>
</dbReference>
<dbReference type="GO" id="GO:0006633">
    <property type="term" value="P:fatty acid biosynthetic process"/>
    <property type="evidence" value="ECO:0007669"/>
    <property type="project" value="InterPro"/>
</dbReference>
<sequence>MTHIKLTEIALYHPAHTVENDYFIDHFAEKGKDIQNLLLHLGRQNRYRIKDSGETGVTMAVESSKEVLRKAGLTGEDIDLLIYSTQVPEHSLPMNALFVHQAIKGKNRMLAYDLNANCAGMTMAVEQASRTMLSNPRIKRALVVGADHFSPILDPEDEVAYPFFGDLSVAVILEKTDEATGFIDAIHYIDSTDPTNMMFPAEGLTQLVAGNSHAYMKTRPFDDSEMYPHVYDSIRELLDQYDLSPSDVKCCFSQSNKANLDMIQEEIGFSNDQMIFVGDQFGYPGTSSPFLALHEGIQTEKIKRGDHVLFWTIGTGYEFITMLYKY</sequence>
<dbReference type="Pfam" id="PF08545">
    <property type="entry name" value="ACP_syn_III"/>
    <property type="match status" value="1"/>
</dbReference>
<dbReference type="OrthoDB" id="1704808at2"/>
<evidence type="ECO:0000259" key="4">
    <source>
        <dbReference type="Pfam" id="PF08545"/>
    </source>
</evidence>
<evidence type="ECO:0000256" key="2">
    <source>
        <dbReference type="ARBA" id="ARBA00023315"/>
    </source>
</evidence>
<dbReference type="STRING" id="82801.SAMN04488506_0439"/>
<keyword evidence="1" id="KW-0808">Transferase</keyword>
<dbReference type="Proteomes" id="UP000199136">
    <property type="component" value="Unassembled WGS sequence"/>
</dbReference>
<keyword evidence="6" id="KW-1185">Reference proteome</keyword>
<dbReference type="AlphaFoldDB" id="A0A1I5V9V0"/>
<dbReference type="InterPro" id="IPR013751">
    <property type="entry name" value="ACP_syn_III_N"/>
</dbReference>
<keyword evidence="2" id="KW-0012">Acyltransferase</keyword>
<evidence type="ECO:0000313" key="5">
    <source>
        <dbReference type="EMBL" id="SFQ04354.1"/>
    </source>
</evidence>
<dbReference type="GO" id="GO:0044550">
    <property type="term" value="P:secondary metabolite biosynthetic process"/>
    <property type="evidence" value="ECO:0007669"/>
    <property type="project" value="TreeGrafter"/>
</dbReference>
<evidence type="ECO:0000256" key="1">
    <source>
        <dbReference type="ARBA" id="ARBA00022679"/>
    </source>
</evidence>
<dbReference type="PANTHER" id="PTHR34069:SF2">
    <property type="entry name" value="BETA-KETOACYL-[ACYL-CARRIER-PROTEIN] SYNTHASE III"/>
    <property type="match status" value="1"/>
</dbReference>
<gene>
    <name evidence="5" type="ORF">SAMN04488506_0439</name>
</gene>
<dbReference type="GO" id="GO:0004315">
    <property type="term" value="F:3-oxoacyl-[acyl-carrier-protein] synthase activity"/>
    <property type="evidence" value="ECO:0007669"/>
    <property type="project" value="InterPro"/>
</dbReference>
<dbReference type="Pfam" id="PF08541">
    <property type="entry name" value="ACP_syn_III_C"/>
    <property type="match status" value="1"/>
</dbReference>
<name>A0A1I5V9V0_9LACT</name>